<proteinExistence type="predicted"/>
<comment type="caution">
    <text evidence="1">The sequence shown here is derived from an EMBL/GenBank/DDBJ whole genome shotgun (WGS) entry which is preliminary data.</text>
</comment>
<organism evidence="1 2">
    <name type="scientific">Marinactinospora rubrisoli</name>
    <dbReference type="NCBI Taxonomy" id="2715399"/>
    <lineage>
        <taxon>Bacteria</taxon>
        <taxon>Bacillati</taxon>
        <taxon>Actinomycetota</taxon>
        <taxon>Actinomycetes</taxon>
        <taxon>Streptosporangiales</taxon>
        <taxon>Nocardiopsidaceae</taxon>
        <taxon>Marinactinospora</taxon>
    </lineage>
</organism>
<keyword evidence="2" id="KW-1185">Reference proteome</keyword>
<dbReference type="Proteomes" id="UP001596540">
    <property type="component" value="Unassembled WGS sequence"/>
</dbReference>
<sequence>MAIENVTSGGVCTERCSTCSGQGIDNTGDICSVCEGAGIL</sequence>
<dbReference type="EMBL" id="JBHTBH010000003">
    <property type="protein sequence ID" value="MFC7327719.1"/>
    <property type="molecule type" value="Genomic_DNA"/>
</dbReference>
<evidence type="ECO:0000313" key="2">
    <source>
        <dbReference type="Proteomes" id="UP001596540"/>
    </source>
</evidence>
<accession>A0ABW2KCC4</accession>
<name>A0ABW2KCC4_9ACTN</name>
<protein>
    <submittedName>
        <fullName evidence="1">Uncharacterized protein</fullName>
    </submittedName>
</protein>
<reference evidence="2" key="1">
    <citation type="journal article" date="2019" name="Int. J. Syst. Evol. Microbiol.">
        <title>The Global Catalogue of Microorganisms (GCM) 10K type strain sequencing project: providing services to taxonomists for standard genome sequencing and annotation.</title>
        <authorList>
            <consortium name="The Broad Institute Genomics Platform"/>
            <consortium name="The Broad Institute Genome Sequencing Center for Infectious Disease"/>
            <person name="Wu L."/>
            <person name="Ma J."/>
        </authorList>
    </citation>
    <scope>NUCLEOTIDE SEQUENCE [LARGE SCALE GENOMIC DNA]</scope>
    <source>
        <strain evidence="2">CGMCC 4.7382</strain>
    </source>
</reference>
<gene>
    <name evidence="1" type="ORF">ACFQRF_08180</name>
</gene>
<evidence type="ECO:0000313" key="1">
    <source>
        <dbReference type="EMBL" id="MFC7327719.1"/>
    </source>
</evidence>
<dbReference type="RefSeq" id="WP_379870159.1">
    <property type="nucleotide sequence ID" value="NZ_JBHTBH010000003.1"/>
</dbReference>